<organism evidence="2 3">
    <name type="scientific">Solanum tuberosum</name>
    <name type="common">Potato</name>
    <dbReference type="NCBI Taxonomy" id="4113"/>
    <lineage>
        <taxon>Eukaryota</taxon>
        <taxon>Viridiplantae</taxon>
        <taxon>Streptophyta</taxon>
        <taxon>Embryophyta</taxon>
        <taxon>Tracheophyta</taxon>
        <taxon>Spermatophyta</taxon>
        <taxon>Magnoliopsida</taxon>
        <taxon>eudicotyledons</taxon>
        <taxon>Gunneridae</taxon>
        <taxon>Pentapetalae</taxon>
        <taxon>asterids</taxon>
        <taxon>lamiids</taxon>
        <taxon>Solanales</taxon>
        <taxon>Solanaceae</taxon>
        <taxon>Solanoideae</taxon>
        <taxon>Solaneae</taxon>
        <taxon>Solanum</taxon>
    </lineage>
</organism>
<dbReference type="InParanoid" id="M1DZE6"/>
<dbReference type="EnsemblPlants" id="PGSC0003DMT400096866">
    <property type="protein sequence ID" value="PGSC0003DMT400096866"/>
    <property type="gene ID" value="PGSC0003DMG400046437"/>
</dbReference>
<dbReference type="AlphaFoldDB" id="M1DZE6"/>
<dbReference type="PaxDb" id="4113-PGSC0003DMT400096866"/>
<sequence length="107" mass="11486">MVRGPKLPKTSLVTAFHDHEGLHDLWWPPLVVVPPVVGEAVCPQNCPSQGSPPRATSWIVVMTTDHGKAHGVSLASWDMCQVRRSPGQGTTGTTTSRGALDESYRGT</sequence>
<reference evidence="3" key="1">
    <citation type="journal article" date="2011" name="Nature">
        <title>Genome sequence and analysis of the tuber crop potato.</title>
        <authorList>
            <consortium name="The Potato Genome Sequencing Consortium"/>
        </authorList>
    </citation>
    <scope>NUCLEOTIDE SEQUENCE [LARGE SCALE GENOMIC DNA]</scope>
    <source>
        <strain evidence="3">cv. DM1-3 516 R44</strain>
    </source>
</reference>
<proteinExistence type="predicted"/>
<name>M1DZE6_SOLTU</name>
<protein>
    <submittedName>
        <fullName evidence="2">Uncharacterized protein</fullName>
    </submittedName>
</protein>
<keyword evidence="3" id="KW-1185">Reference proteome</keyword>
<dbReference type="Gramene" id="PGSC0003DMT400096866">
    <property type="protein sequence ID" value="PGSC0003DMT400096866"/>
    <property type="gene ID" value="PGSC0003DMG400046437"/>
</dbReference>
<evidence type="ECO:0000313" key="2">
    <source>
        <dbReference type="EnsemblPlants" id="PGSC0003DMT400096866"/>
    </source>
</evidence>
<evidence type="ECO:0000313" key="3">
    <source>
        <dbReference type="Proteomes" id="UP000011115"/>
    </source>
</evidence>
<accession>M1DZE6</accession>
<feature type="region of interest" description="Disordered" evidence="1">
    <location>
        <begin position="83"/>
        <end position="107"/>
    </location>
</feature>
<evidence type="ECO:0000256" key="1">
    <source>
        <dbReference type="SAM" id="MobiDB-lite"/>
    </source>
</evidence>
<dbReference type="Proteomes" id="UP000011115">
    <property type="component" value="Unassembled WGS sequence"/>
</dbReference>
<reference evidence="2" key="2">
    <citation type="submission" date="2015-06" db="UniProtKB">
        <authorList>
            <consortium name="EnsemblPlants"/>
        </authorList>
    </citation>
    <scope>IDENTIFICATION</scope>
    <source>
        <strain evidence="2">DM1-3 516 R44</strain>
    </source>
</reference>
<dbReference type="HOGENOM" id="CLU_2188617_0_0_1"/>